<sequence length="82" mass="9330">MTKQAAAFALSETSPDTDAKPELLTRRQWEIAALVAEGLSNRHIAEKLVISERTADTHVQNILNKLRLHNRAHIAAWFTERR</sequence>
<keyword evidence="5" id="KW-0808">Transferase</keyword>
<dbReference type="STRING" id="504798.SAMN05421871_10921"/>
<evidence type="ECO:0000259" key="4">
    <source>
        <dbReference type="PROSITE" id="PS50043"/>
    </source>
</evidence>
<organism evidence="5 6">
    <name type="scientific">Actinokineospora alba</name>
    <dbReference type="NCBI Taxonomy" id="504798"/>
    <lineage>
        <taxon>Bacteria</taxon>
        <taxon>Bacillati</taxon>
        <taxon>Actinomycetota</taxon>
        <taxon>Actinomycetes</taxon>
        <taxon>Pseudonocardiales</taxon>
        <taxon>Pseudonocardiaceae</taxon>
        <taxon>Actinokineospora</taxon>
    </lineage>
</organism>
<dbReference type="InterPro" id="IPR036388">
    <property type="entry name" value="WH-like_DNA-bd_sf"/>
</dbReference>
<name>A0A1H0LTH5_9PSEU</name>
<evidence type="ECO:0000256" key="1">
    <source>
        <dbReference type="ARBA" id="ARBA00023015"/>
    </source>
</evidence>
<protein>
    <submittedName>
        <fullName evidence="5">Non-specific serine/threonine protein kinase</fullName>
    </submittedName>
</protein>
<evidence type="ECO:0000256" key="3">
    <source>
        <dbReference type="ARBA" id="ARBA00023163"/>
    </source>
</evidence>
<reference evidence="6" key="1">
    <citation type="submission" date="2016-10" db="EMBL/GenBank/DDBJ databases">
        <authorList>
            <person name="Varghese N."/>
            <person name="Submissions S."/>
        </authorList>
    </citation>
    <scope>NUCLEOTIDE SEQUENCE [LARGE SCALE GENOMIC DNA]</scope>
    <source>
        <strain evidence="6">IBRC-M 10655</strain>
    </source>
</reference>
<dbReference type="GO" id="GO:0004674">
    <property type="term" value="F:protein serine/threonine kinase activity"/>
    <property type="evidence" value="ECO:0007669"/>
    <property type="project" value="UniProtKB-KW"/>
</dbReference>
<dbReference type="CDD" id="cd06170">
    <property type="entry name" value="LuxR_C_like"/>
    <property type="match status" value="1"/>
</dbReference>
<keyword evidence="6" id="KW-1185">Reference proteome</keyword>
<dbReference type="PANTHER" id="PTHR44688">
    <property type="entry name" value="DNA-BINDING TRANSCRIPTIONAL ACTIVATOR DEVR_DOSR"/>
    <property type="match status" value="1"/>
</dbReference>
<dbReference type="AlphaFoldDB" id="A0A1H0LTH5"/>
<dbReference type="GO" id="GO:0006355">
    <property type="term" value="P:regulation of DNA-templated transcription"/>
    <property type="evidence" value="ECO:0007669"/>
    <property type="project" value="InterPro"/>
</dbReference>
<dbReference type="InterPro" id="IPR000792">
    <property type="entry name" value="Tscrpt_reg_LuxR_C"/>
</dbReference>
<keyword evidence="2" id="KW-0238">DNA-binding</keyword>
<feature type="domain" description="HTH luxR-type" evidence="4">
    <location>
        <begin position="17"/>
        <end position="82"/>
    </location>
</feature>
<dbReference type="PRINTS" id="PR00038">
    <property type="entry name" value="HTHLUXR"/>
</dbReference>
<keyword evidence="1" id="KW-0805">Transcription regulation</keyword>
<evidence type="ECO:0000313" key="5">
    <source>
        <dbReference type="EMBL" id="SDO71405.1"/>
    </source>
</evidence>
<evidence type="ECO:0000256" key="2">
    <source>
        <dbReference type="ARBA" id="ARBA00023125"/>
    </source>
</evidence>
<dbReference type="SUPFAM" id="SSF46894">
    <property type="entry name" value="C-terminal effector domain of the bipartite response regulators"/>
    <property type="match status" value="1"/>
</dbReference>
<dbReference type="PANTHER" id="PTHR44688:SF16">
    <property type="entry name" value="DNA-BINDING TRANSCRIPTIONAL ACTIVATOR DEVR_DOSR"/>
    <property type="match status" value="1"/>
</dbReference>
<dbReference type="Pfam" id="PF00196">
    <property type="entry name" value="GerE"/>
    <property type="match status" value="1"/>
</dbReference>
<dbReference type="InterPro" id="IPR016032">
    <property type="entry name" value="Sig_transdc_resp-reg_C-effctor"/>
</dbReference>
<gene>
    <name evidence="5" type="ORF">SAMN05192558_104276</name>
</gene>
<keyword evidence="5" id="KW-0418">Kinase</keyword>
<dbReference type="SMART" id="SM00421">
    <property type="entry name" value="HTH_LUXR"/>
    <property type="match status" value="1"/>
</dbReference>
<keyword evidence="5" id="KW-0723">Serine/threonine-protein kinase</keyword>
<dbReference type="GO" id="GO:0003677">
    <property type="term" value="F:DNA binding"/>
    <property type="evidence" value="ECO:0007669"/>
    <property type="project" value="UniProtKB-KW"/>
</dbReference>
<dbReference type="PROSITE" id="PS50043">
    <property type="entry name" value="HTH_LUXR_2"/>
    <property type="match status" value="1"/>
</dbReference>
<keyword evidence="3" id="KW-0804">Transcription</keyword>
<proteinExistence type="predicted"/>
<evidence type="ECO:0000313" key="6">
    <source>
        <dbReference type="Proteomes" id="UP000199651"/>
    </source>
</evidence>
<dbReference type="Gene3D" id="1.10.10.10">
    <property type="entry name" value="Winged helix-like DNA-binding domain superfamily/Winged helix DNA-binding domain"/>
    <property type="match status" value="1"/>
</dbReference>
<dbReference type="EMBL" id="FNJB01000004">
    <property type="protein sequence ID" value="SDO71405.1"/>
    <property type="molecule type" value="Genomic_DNA"/>
</dbReference>
<accession>A0A1H0LTH5</accession>
<dbReference type="Proteomes" id="UP000199651">
    <property type="component" value="Unassembled WGS sequence"/>
</dbReference>